<dbReference type="GO" id="GO:0005506">
    <property type="term" value="F:iron ion binding"/>
    <property type="evidence" value="ECO:0007669"/>
    <property type="project" value="InterPro"/>
</dbReference>
<keyword evidence="6" id="KW-0503">Monooxygenase</keyword>
<evidence type="ECO:0000256" key="1">
    <source>
        <dbReference type="ARBA" id="ARBA00001971"/>
    </source>
</evidence>
<evidence type="ECO:0000256" key="7">
    <source>
        <dbReference type="PIRSR" id="PIRSR602403-1"/>
    </source>
</evidence>
<dbReference type="GeneID" id="85310289"/>
<keyword evidence="8" id="KW-0472">Membrane</keyword>
<feature type="transmembrane region" description="Helical" evidence="8">
    <location>
        <begin position="20"/>
        <end position="38"/>
    </location>
</feature>
<keyword evidence="10" id="KW-1185">Reference proteome</keyword>
<accession>A0AAJ0C663</accession>
<keyword evidence="8" id="KW-1133">Transmembrane helix</keyword>
<dbReference type="GO" id="GO:0016705">
    <property type="term" value="F:oxidoreductase activity, acting on paired donors, with incorporation or reduction of molecular oxygen"/>
    <property type="evidence" value="ECO:0007669"/>
    <property type="project" value="InterPro"/>
</dbReference>
<dbReference type="InterPro" id="IPR002403">
    <property type="entry name" value="Cyt_P450_E_grp-IV"/>
</dbReference>
<evidence type="ECO:0000256" key="4">
    <source>
        <dbReference type="ARBA" id="ARBA00022723"/>
    </source>
</evidence>
<dbReference type="InterPro" id="IPR050529">
    <property type="entry name" value="CYP450_sterol_14alpha_dmase"/>
</dbReference>
<dbReference type="Gene3D" id="1.10.630.10">
    <property type="entry name" value="Cytochrome P450"/>
    <property type="match status" value="1"/>
</dbReference>
<dbReference type="EMBL" id="MU839000">
    <property type="protein sequence ID" value="KAK1770686.1"/>
    <property type="molecule type" value="Genomic_DNA"/>
</dbReference>
<dbReference type="PRINTS" id="PR00465">
    <property type="entry name" value="EP450IV"/>
</dbReference>
<keyword evidence="6" id="KW-0560">Oxidoreductase</keyword>
<dbReference type="PANTHER" id="PTHR24304:SF2">
    <property type="entry name" value="24-HYDROXYCHOLESTEROL 7-ALPHA-HYDROXYLASE"/>
    <property type="match status" value="1"/>
</dbReference>
<dbReference type="SUPFAM" id="SSF48264">
    <property type="entry name" value="Cytochrome P450"/>
    <property type="match status" value="1"/>
</dbReference>
<feature type="binding site" description="axial binding residue" evidence="7">
    <location>
        <position position="453"/>
    </location>
    <ligand>
        <name>heme</name>
        <dbReference type="ChEBI" id="CHEBI:30413"/>
    </ligand>
    <ligandPart>
        <name>Fe</name>
        <dbReference type="ChEBI" id="CHEBI:18248"/>
    </ligandPart>
</feature>
<dbReference type="InterPro" id="IPR036396">
    <property type="entry name" value="Cyt_P450_sf"/>
</dbReference>
<keyword evidence="4 7" id="KW-0479">Metal-binding</keyword>
<keyword evidence="5 7" id="KW-0408">Iron</keyword>
<evidence type="ECO:0000313" key="10">
    <source>
        <dbReference type="Proteomes" id="UP001244011"/>
    </source>
</evidence>
<evidence type="ECO:0000256" key="2">
    <source>
        <dbReference type="ARBA" id="ARBA00010617"/>
    </source>
</evidence>
<keyword evidence="8" id="KW-0812">Transmembrane</keyword>
<dbReference type="AlphaFoldDB" id="A0AAJ0C663"/>
<dbReference type="RefSeq" id="XP_060286899.1">
    <property type="nucleotide sequence ID" value="XM_060427102.1"/>
</dbReference>
<reference evidence="9" key="1">
    <citation type="submission" date="2023-06" db="EMBL/GenBank/DDBJ databases">
        <title>Genome-scale phylogeny and comparative genomics of the fungal order Sordariales.</title>
        <authorList>
            <consortium name="Lawrence Berkeley National Laboratory"/>
            <person name="Hensen N."/>
            <person name="Bonometti L."/>
            <person name="Westerberg I."/>
            <person name="Brannstrom I.O."/>
            <person name="Guillou S."/>
            <person name="Cros-Aarteil S."/>
            <person name="Calhoun S."/>
            <person name="Haridas S."/>
            <person name="Kuo A."/>
            <person name="Mondo S."/>
            <person name="Pangilinan J."/>
            <person name="Riley R."/>
            <person name="Labutti K."/>
            <person name="Andreopoulos B."/>
            <person name="Lipzen A."/>
            <person name="Chen C."/>
            <person name="Yanf M."/>
            <person name="Daum C."/>
            <person name="Ng V."/>
            <person name="Clum A."/>
            <person name="Steindorff A."/>
            <person name="Ohm R."/>
            <person name="Martin F."/>
            <person name="Silar P."/>
            <person name="Natvig D."/>
            <person name="Lalanne C."/>
            <person name="Gautier V."/>
            <person name="Ament-Velasquez S.L."/>
            <person name="Kruys A."/>
            <person name="Hutchinson M.I."/>
            <person name="Powell A.J."/>
            <person name="Barry K."/>
            <person name="Miller A.N."/>
            <person name="Grigoriev I.V."/>
            <person name="Debuchy R."/>
            <person name="Gladieux P."/>
            <person name="Thoren M.H."/>
            <person name="Johannesson H."/>
        </authorList>
    </citation>
    <scope>NUCLEOTIDE SEQUENCE</scope>
    <source>
        <strain evidence="9">8032-3</strain>
    </source>
</reference>
<dbReference type="Proteomes" id="UP001244011">
    <property type="component" value="Unassembled WGS sequence"/>
</dbReference>
<gene>
    <name evidence="9" type="ORF">QBC33DRAFT_528950</name>
</gene>
<evidence type="ECO:0000256" key="5">
    <source>
        <dbReference type="ARBA" id="ARBA00023004"/>
    </source>
</evidence>
<evidence type="ECO:0000313" key="9">
    <source>
        <dbReference type="EMBL" id="KAK1770686.1"/>
    </source>
</evidence>
<evidence type="ECO:0000256" key="3">
    <source>
        <dbReference type="ARBA" id="ARBA00022617"/>
    </source>
</evidence>
<organism evidence="9 10">
    <name type="scientific">Phialemonium atrogriseum</name>
    <dbReference type="NCBI Taxonomy" id="1093897"/>
    <lineage>
        <taxon>Eukaryota</taxon>
        <taxon>Fungi</taxon>
        <taxon>Dikarya</taxon>
        <taxon>Ascomycota</taxon>
        <taxon>Pezizomycotina</taxon>
        <taxon>Sordariomycetes</taxon>
        <taxon>Sordariomycetidae</taxon>
        <taxon>Cephalothecales</taxon>
        <taxon>Cephalothecaceae</taxon>
        <taxon>Phialemonium</taxon>
    </lineage>
</organism>
<comment type="similarity">
    <text evidence="2">Belongs to the cytochrome P450 family.</text>
</comment>
<dbReference type="GO" id="GO:0004497">
    <property type="term" value="F:monooxygenase activity"/>
    <property type="evidence" value="ECO:0007669"/>
    <property type="project" value="UniProtKB-KW"/>
</dbReference>
<protein>
    <submittedName>
        <fullName evidence="9">Cytochrome p450 6a1</fullName>
    </submittedName>
</protein>
<dbReference type="PANTHER" id="PTHR24304">
    <property type="entry name" value="CYTOCHROME P450 FAMILY 7"/>
    <property type="match status" value="1"/>
</dbReference>
<dbReference type="Pfam" id="PF00067">
    <property type="entry name" value="p450"/>
    <property type="match status" value="1"/>
</dbReference>
<name>A0AAJ0C663_9PEZI</name>
<comment type="cofactor">
    <cofactor evidence="1 7">
        <name>heme</name>
        <dbReference type="ChEBI" id="CHEBI:30413"/>
    </cofactor>
</comment>
<sequence length="517" mass="58324">MDALNANLESITQYQNWRATVWILLLTSITYVVARLAWRPSFPKNAPKLLKEGYPIVGALRFFSDRRNFARHGTSATKTGNFSFYFGKYQIVGLSGLNGRKTFFDNKDMSMAEGYAVLFTTTPSIPEDAKTAGQLSFDKWFSRTIMAMLKKENFVKNLPILVGDTRSALERAVARGGEGSTSGLIDPFDDLYKIVYLLTMRTVGANEIARSPELLEKTLGLFETIERCSSPTRIIFPWLMTPAHLRKMYAGGKLYMIFSKLVEARKQEGRREDDALQFLIDSGADMIRILSFVLGALFAGQLNSGINAGWMFSYLATTPYWYKQVQAEVDAAVEKHRKSPDQHALDVLSSLPIESWESDFPLIDLCLRECIRFQLVGTAFRKNVSGKDIPIGNDGEVVPKDAFAIYLLDDIHFNPEIYTEPNKWDPGRYLPDRAEDKKEPLSYIGWGVGRHPCLGMRFAKLEMSIIVATFTAMFDYTLADPKGNPITSTPTVDRDRHAAHKPASPVRLKYQLRKQPA</sequence>
<evidence type="ECO:0000256" key="6">
    <source>
        <dbReference type="ARBA" id="ARBA00023033"/>
    </source>
</evidence>
<dbReference type="InterPro" id="IPR001128">
    <property type="entry name" value="Cyt_P450"/>
</dbReference>
<dbReference type="GO" id="GO:0020037">
    <property type="term" value="F:heme binding"/>
    <property type="evidence" value="ECO:0007669"/>
    <property type="project" value="InterPro"/>
</dbReference>
<proteinExistence type="inferred from homology"/>
<keyword evidence="3 7" id="KW-0349">Heme</keyword>
<evidence type="ECO:0000256" key="8">
    <source>
        <dbReference type="SAM" id="Phobius"/>
    </source>
</evidence>
<comment type="caution">
    <text evidence="9">The sequence shown here is derived from an EMBL/GenBank/DDBJ whole genome shotgun (WGS) entry which is preliminary data.</text>
</comment>